<dbReference type="Proteomes" id="UP000789738">
    <property type="component" value="Unassembled WGS sequence"/>
</dbReference>
<dbReference type="EMBL" id="PDCJ01000001">
    <property type="protein sequence ID" value="PEG32622.1"/>
    <property type="molecule type" value="Genomic_DNA"/>
</dbReference>
<dbReference type="Proteomes" id="UP001189143">
    <property type="component" value="Unassembled WGS sequence"/>
</dbReference>
<proteinExistence type="predicted"/>
<gene>
    <name evidence="3" type="ORF">CNEO2_90044</name>
    <name evidence="2" type="ORF">CNEO_41134</name>
    <name evidence="5" type="ORF">CNEONATNEC25_03609</name>
    <name evidence="4" type="ORF">CQ394_13290</name>
</gene>
<reference evidence="4 6" key="1">
    <citation type="submission" date="2017-10" db="EMBL/GenBank/DDBJ databases">
        <title>Effective Description of Clostridium neonatale sp. nov. linked to necrotizing enterocolitis in neonates and a clarification of species assignable to the genus Clostridium (Prazmowski 1880) emend. Lawson and Rainey 2016.</title>
        <authorList>
            <person name="Bernard K."/>
            <person name="Burdz T."/>
            <person name="Wiebe D."/>
            <person name="Balcewich B."/>
            <person name="Alfa M."/>
            <person name="Bernier A.-M."/>
        </authorList>
    </citation>
    <scope>NUCLEOTIDE SEQUENCE [LARGE SCALE GENOMIC DNA]</scope>
    <source>
        <strain evidence="4 6">LCDC99A005</strain>
    </source>
</reference>
<feature type="transmembrane region" description="Helical" evidence="1">
    <location>
        <begin position="32"/>
        <end position="51"/>
    </location>
</feature>
<evidence type="ECO:0000313" key="5">
    <source>
        <dbReference type="EMBL" id="VCT86006.1"/>
    </source>
</evidence>
<keyword evidence="1" id="KW-0472">Membrane</keyword>
<dbReference type="Proteomes" id="UP000220840">
    <property type="component" value="Unassembled WGS sequence"/>
</dbReference>
<dbReference type="STRING" id="137838.GCA_001458595_04151"/>
<dbReference type="AlphaFoldDB" id="A0A2A7MLD9"/>
<evidence type="ECO:0000313" key="6">
    <source>
        <dbReference type="Proteomes" id="UP000220840"/>
    </source>
</evidence>
<reference evidence="5 7" key="2">
    <citation type="submission" date="2018-06" db="EMBL/GenBank/DDBJ databases">
        <authorList>
            <consortium name="IHU Genomes"/>
        </authorList>
    </citation>
    <scope>NUCLEOTIDE SEQUENCE [LARGE SCALE GENOMIC DNA]</scope>
    <source>
        <strain evidence="5 7">NEC25</strain>
    </source>
</reference>
<feature type="transmembrane region" description="Helical" evidence="1">
    <location>
        <begin position="6"/>
        <end position="25"/>
    </location>
</feature>
<keyword evidence="1" id="KW-0812">Transmembrane</keyword>
<evidence type="ECO:0000313" key="2">
    <source>
        <dbReference type="EMBL" id="CAG9704250.1"/>
    </source>
</evidence>
<reference evidence="2" key="3">
    <citation type="submission" date="2021-10" db="EMBL/GenBank/DDBJ databases">
        <authorList>
            <person name="Mesa V."/>
        </authorList>
    </citation>
    <scope>NUCLEOTIDE SEQUENCE</scope>
    <source>
        <strain evidence="2">CC3_PB</strain>
    </source>
</reference>
<protein>
    <submittedName>
        <fullName evidence="2">Membrane protein</fullName>
    </submittedName>
</protein>
<dbReference type="RefSeq" id="WP_058296766.1">
    <property type="nucleotide sequence ID" value="NZ_CAKJVD010000049.1"/>
</dbReference>
<evidence type="ECO:0000256" key="1">
    <source>
        <dbReference type="SAM" id="Phobius"/>
    </source>
</evidence>
<name>A0A2A7MLD9_9CLOT</name>
<accession>A0A2A7MLD9</accession>
<dbReference type="GeneID" id="68879139"/>
<sequence length="105" mass="11679">MGALLILFISMTVISICAALMLFITKEKNKQNIAFIFAGAVSVIITLLNVTSLPTNWVMEKCIAWLMGVPAIIGLVLYFVVKKYYMLSKILIVSSMILGIIKIFF</sequence>
<feature type="transmembrane region" description="Helical" evidence="1">
    <location>
        <begin position="63"/>
        <end position="81"/>
    </location>
</feature>
<keyword evidence="6" id="KW-1185">Reference proteome</keyword>
<dbReference type="EMBL" id="CAMTCP010000303">
    <property type="protein sequence ID" value="CAI3700891.1"/>
    <property type="molecule type" value="Genomic_DNA"/>
</dbReference>
<evidence type="ECO:0000313" key="4">
    <source>
        <dbReference type="EMBL" id="PEG32622.1"/>
    </source>
</evidence>
<dbReference type="Proteomes" id="UP000431451">
    <property type="component" value="Unassembled WGS sequence"/>
</dbReference>
<dbReference type="EMBL" id="CAKJVE010000004">
    <property type="protein sequence ID" value="CAG9704250.1"/>
    <property type="molecule type" value="Genomic_DNA"/>
</dbReference>
<dbReference type="EMBL" id="UWJD01000003">
    <property type="protein sequence ID" value="VCT86006.1"/>
    <property type="molecule type" value="Genomic_DNA"/>
</dbReference>
<dbReference type="OrthoDB" id="2087610at2"/>
<evidence type="ECO:0000313" key="3">
    <source>
        <dbReference type="EMBL" id="CAI3700891.1"/>
    </source>
</evidence>
<keyword evidence="1" id="KW-1133">Transmembrane helix</keyword>
<organism evidence="4 6">
    <name type="scientific">Clostridium neonatale</name>
    <dbReference type="NCBI Taxonomy" id="137838"/>
    <lineage>
        <taxon>Bacteria</taxon>
        <taxon>Bacillati</taxon>
        <taxon>Bacillota</taxon>
        <taxon>Clostridia</taxon>
        <taxon>Eubacteriales</taxon>
        <taxon>Clostridiaceae</taxon>
        <taxon>Clostridium</taxon>
    </lineage>
</organism>
<feature type="transmembrane region" description="Helical" evidence="1">
    <location>
        <begin position="86"/>
        <end position="104"/>
    </location>
</feature>
<reference evidence="3" key="4">
    <citation type="submission" date="2022-10" db="EMBL/GenBank/DDBJ databases">
        <authorList>
            <person name="Aires J."/>
            <person name="Mesa V."/>
        </authorList>
    </citation>
    <scope>NUCLEOTIDE SEQUENCE</scope>
    <source>
        <strain evidence="3">Clostridium neonatale JD116</strain>
    </source>
</reference>
<evidence type="ECO:0000313" key="7">
    <source>
        <dbReference type="Proteomes" id="UP000431451"/>
    </source>
</evidence>